<reference evidence="2 3" key="1">
    <citation type="submission" date="2021-07" db="EMBL/GenBank/DDBJ databases">
        <title>Clostridium weizhouense sp. nov., an anaerobic bacterium isolated from activated sludge of Petroleum wastewater.</title>
        <authorList>
            <person name="Li Q."/>
        </authorList>
    </citation>
    <scope>NUCLEOTIDE SEQUENCE [LARGE SCALE GENOMIC DNA]</scope>
    <source>
        <strain evidence="2 3">YB-6</strain>
    </source>
</reference>
<dbReference type="RefSeq" id="WP_219778777.1">
    <property type="nucleotide sequence ID" value="NZ_JAHXPT010000004.1"/>
</dbReference>
<evidence type="ECO:0000313" key="3">
    <source>
        <dbReference type="Proteomes" id="UP001519921"/>
    </source>
</evidence>
<accession>A0ABS7AM24</accession>
<comment type="caution">
    <text evidence="2">The sequence shown here is derived from an EMBL/GenBank/DDBJ whole genome shotgun (WGS) entry which is preliminary data.</text>
</comment>
<gene>
    <name evidence="2" type="ORF">KYD98_06400</name>
</gene>
<dbReference type="Proteomes" id="UP001519921">
    <property type="component" value="Unassembled WGS sequence"/>
</dbReference>
<evidence type="ECO:0000256" key="1">
    <source>
        <dbReference type="SAM" id="Phobius"/>
    </source>
</evidence>
<feature type="transmembrane region" description="Helical" evidence="1">
    <location>
        <begin position="12"/>
        <end position="40"/>
    </location>
</feature>
<sequence length="74" mass="8375">MCKLNLFDKISFILVIIGAFNWGLIGLLNVNLVNIVSLGFPLIQRIIYVIIFLSSLNLISLIFRCNLIEAHSKK</sequence>
<evidence type="ECO:0000313" key="2">
    <source>
        <dbReference type="EMBL" id="MBW6409715.1"/>
    </source>
</evidence>
<dbReference type="Pfam" id="PF04070">
    <property type="entry name" value="DUF378"/>
    <property type="match status" value="1"/>
</dbReference>
<dbReference type="PANTHER" id="PTHR37304">
    <property type="entry name" value="MEMBRANE PROTEIN-RELATED"/>
    <property type="match status" value="1"/>
</dbReference>
<keyword evidence="1" id="KW-1133">Transmembrane helix</keyword>
<dbReference type="PANTHER" id="PTHR37304:SF1">
    <property type="entry name" value="MEMBRANE PROTEIN"/>
    <property type="match status" value="1"/>
</dbReference>
<name>A0ABS7AM24_9CLOT</name>
<keyword evidence="3" id="KW-1185">Reference proteome</keyword>
<dbReference type="EMBL" id="JAHXPT010000004">
    <property type="protein sequence ID" value="MBW6409715.1"/>
    <property type="molecule type" value="Genomic_DNA"/>
</dbReference>
<feature type="transmembrane region" description="Helical" evidence="1">
    <location>
        <begin position="46"/>
        <end position="67"/>
    </location>
</feature>
<keyword evidence="1" id="KW-0812">Transmembrane</keyword>
<proteinExistence type="predicted"/>
<organism evidence="2 3">
    <name type="scientific">Clostridium weizhouense</name>
    <dbReference type="NCBI Taxonomy" id="2859781"/>
    <lineage>
        <taxon>Bacteria</taxon>
        <taxon>Bacillati</taxon>
        <taxon>Bacillota</taxon>
        <taxon>Clostridia</taxon>
        <taxon>Eubacteriales</taxon>
        <taxon>Clostridiaceae</taxon>
        <taxon>Clostridium</taxon>
    </lineage>
</organism>
<protein>
    <submittedName>
        <fullName evidence="2">DUF378 domain-containing protein</fullName>
    </submittedName>
</protein>
<keyword evidence="1" id="KW-0472">Membrane</keyword>
<dbReference type="InterPro" id="IPR007211">
    <property type="entry name" value="DUF378"/>
</dbReference>